<evidence type="ECO:0000313" key="5">
    <source>
        <dbReference type="Proteomes" id="UP000450676"/>
    </source>
</evidence>
<dbReference type="Proteomes" id="UP000450676">
    <property type="component" value="Unassembled WGS sequence"/>
</dbReference>
<dbReference type="Pfam" id="PF23562">
    <property type="entry name" value="AMP-binding_C_3"/>
    <property type="match status" value="1"/>
</dbReference>
<dbReference type="GO" id="GO:0005524">
    <property type="term" value="F:ATP binding"/>
    <property type="evidence" value="ECO:0007669"/>
    <property type="project" value="UniProtKB-KW"/>
</dbReference>
<protein>
    <submittedName>
        <fullName evidence="4">AMP-binding protein</fullName>
    </submittedName>
</protein>
<reference evidence="4 5" key="1">
    <citation type="submission" date="2019-12" db="EMBL/GenBank/DDBJ databases">
        <title>Novel species isolated from a subtropical stream in China.</title>
        <authorList>
            <person name="Lu H."/>
        </authorList>
    </citation>
    <scope>NUCLEOTIDE SEQUENCE [LARGE SCALE GENOMIC DNA]</scope>
    <source>
        <strain evidence="4 5">FT127W</strain>
    </source>
</reference>
<evidence type="ECO:0000256" key="2">
    <source>
        <dbReference type="ARBA" id="ARBA00022840"/>
    </source>
</evidence>
<dbReference type="SUPFAM" id="SSF56801">
    <property type="entry name" value="Acetyl-CoA synthetase-like"/>
    <property type="match status" value="1"/>
</dbReference>
<evidence type="ECO:0000313" key="4">
    <source>
        <dbReference type="EMBL" id="MYN05784.1"/>
    </source>
</evidence>
<dbReference type="EMBL" id="WWCU01000001">
    <property type="protein sequence ID" value="MYN05784.1"/>
    <property type="molecule type" value="Genomic_DNA"/>
</dbReference>
<dbReference type="Gene3D" id="3.40.50.12780">
    <property type="entry name" value="N-terminal domain of ligase-like"/>
    <property type="match status" value="1"/>
</dbReference>
<dbReference type="GO" id="GO:0016020">
    <property type="term" value="C:membrane"/>
    <property type="evidence" value="ECO:0007669"/>
    <property type="project" value="TreeGrafter"/>
</dbReference>
<evidence type="ECO:0000259" key="3">
    <source>
        <dbReference type="Pfam" id="PF00501"/>
    </source>
</evidence>
<sequence>MNCHRKDNLCIKRELLSSHTSKKRHTPRSQRVTKETKVQKDLDTFPRRLLQHGKARAHKPAFREKYLGIWQTWTWGQVNEEVRALACGLAALGFERGMNLAVIGDNRPRLYWSMLAAQCLGGVPVPLYQDAPAADMAYVLENAEIRYAIVEDQEQVDKLHELAELYPHIEHIAYDDERGMRHYTHKELISFAKLQELGRDYDKAHPGFFDAAVQAGQSGDTAIILYTSGTTGRPKGVCQTHAAFIEAGEGGVTFENLTDDENVLSYLPMAWVGDCLFSVAQAMVAGFTVNCPESGDTVMTDMREIGPTFYFAPPRVFENMLTTVMIRMEDAGALKQRMFHYFMDVARRSGADILDGKPVPTGERIKYALGRFFVYGPLKNVLGMSRVRVAYTAGAAIGPDLFRFYRSIGVNLKQFYGSTETCAYICLQPDRNIKFDSVGLPAPGVEVKLASNGEVLVKSASTMHCYYKRPDATAEALDEQGYFHTGDAGVFDSEGHLKIIDRAADVGKMQCGTIFAPNYIENKLKFFPFIKEAVAFGHERGHVCAFINIDMEAVGNWAERRGIAYSGYTDLAGLPQTYELVQECIEKVNADLATEALMGNTQIKRFLVLHKELDPDDDELTRTRKVRRKFVAEKYAVLIDALYSGKPSQYIETQVKFEDGRVGTAAADLRIQDSKTYPVVGKAA</sequence>
<evidence type="ECO:0000256" key="1">
    <source>
        <dbReference type="ARBA" id="ARBA00022741"/>
    </source>
</evidence>
<proteinExistence type="predicted"/>
<dbReference type="PANTHER" id="PTHR43272">
    <property type="entry name" value="LONG-CHAIN-FATTY-ACID--COA LIGASE"/>
    <property type="match status" value="1"/>
</dbReference>
<dbReference type="PANTHER" id="PTHR43272:SF33">
    <property type="entry name" value="AMP-BINDING DOMAIN-CONTAINING PROTEIN-RELATED"/>
    <property type="match status" value="1"/>
</dbReference>
<dbReference type="PROSITE" id="PS00455">
    <property type="entry name" value="AMP_BINDING"/>
    <property type="match status" value="1"/>
</dbReference>
<keyword evidence="2" id="KW-0067">ATP-binding</keyword>
<dbReference type="GO" id="GO:0004467">
    <property type="term" value="F:long-chain fatty acid-CoA ligase activity"/>
    <property type="evidence" value="ECO:0007669"/>
    <property type="project" value="TreeGrafter"/>
</dbReference>
<dbReference type="InterPro" id="IPR000873">
    <property type="entry name" value="AMP-dep_synth/lig_dom"/>
</dbReference>
<feature type="domain" description="AMP-dependent synthetase/ligase" evidence="3">
    <location>
        <begin position="54"/>
        <end position="467"/>
    </location>
</feature>
<gene>
    <name evidence="4" type="ORF">GTP77_00360</name>
</gene>
<accession>A0A7X4KJ83</accession>
<keyword evidence="1" id="KW-0547">Nucleotide-binding</keyword>
<keyword evidence="5" id="KW-1185">Reference proteome</keyword>
<organism evidence="4 5">
    <name type="scientific">Pseudoduganella aquatica</name>
    <dbReference type="NCBI Taxonomy" id="2660641"/>
    <lineage>
        <taxon>Bacteria</taxon>
        <taxon>Pseudomonadati</taxon>
        <taxon>Pseudomonadota</taxon>
        <taxon>Betaproteobacteria</taxon>
        <taxon>Burkholderiales</taxon>
        <taxon>Oxalobacteraceae</taxon>
        <taxon>Telluria group</taxon>
        <taxon>Pseudoduganella</taxon>
    </lineage>
</organism>
<dbReference type="AlphaFoldDB" id="A0A7X4KJ83"/>
<dbReference type="InterPro" id="IPR020845">
    <property type="entry name" value="AMP-binding_CS"/>
</dbReference>
<comment type="caution">
    <text evidence="4">The sequence shown here is derived from an EMBL/GenBank/DDBJ whole genome shotgun (WGS) entry which is preliminary data.</text>
</comment>
<dbReference type="InterPro" id="IPR042099">
    <property type="entry name" value="ANL_N_sf"/>
</dbReference>
<name>A0A7X4KJ83_9BURK</name>
<dbReference type="Pfam" id="PF00501">
    <property type="entry name" value="AMP-binding"/>
    <property type="match status" value="1"/>
</dbReference>